<dbReference type="InterPro" id="IPR029058">
    <property type="entry name" value="AB_hydrolase_fold"/>
</dbReference>
<sequence length="299" mass="31370">MPRSTSSFRIVRVLLIVSGLFVVLSPAIRGQSTNLSSKVNGTLPNGSLFRGSAAEITQSNMQGLITVQPKSGPFKAAQTGVLKLGLGSTNRDGYLYVPPQYDSSKASSFILAIHAAGKSGMDALQLLYSSAASSGIMVLAPDSRGATWDDLPAAQGSFGPDIAFINAALAQTFALYNVDATKLGIQGFSDGATYALGLGMIDGQLFRKVMANSPGGILADSSQGQPPIFISAGLQDNIFPIQQAGNADTCYLKQLGYRVTYVQFNGGHEVPANIVSDTIQWFQGSYPQTNSIPSGVCSR</sequence>
<dbReference type="Proteomes" id="UP001314263">
    <property type="component" value="Unassembled WGS sequence"/>
</dbReference>
<comment type="caution">
    <text evidence="4">The sequence shown here is derived from an EMBL/GenBank/DDBJ whole genome shotgun (WGS) entry which is preliminary data.</text>
</comment>
<proteinExistence type="predicted"/>
<reference evidence="4 5" key="1">
    <citation type="submission" date="2023-10" db="EMBL/GenBank/DDBJ databases">
        <authorList>
            <person name="Maclean D."/>
            <person name="Macfadyen A."/>
        </authorList>
    </citation>
    <scope>NUCLEOTIDE SEQUENCE [LARGE SCALE GENOMIC DNA]</scope>
</reference>
<name>A0AAV1IEJ6_9CHLO</name>
<dbReference type="Gene3D" id="3.40.50.1820">
    <property type="entry name" value="alpha/beta hydrolase"/>
    <property type="match status" value="1"/>
</dbReference>
<feature type="signal peptide" evidence="3">
    <location>
        <begin position="1"/>
        <end position="30"/>
    </location>
</feature>
<keyword evidence="5" id="KW-1185">Reference proteome</keyword>
<dbReference type="EMBL" id="CAUYUE010000010">
    <property type="protein sequence ID" value="CAK0784429.1"/>
    <property type="molecule type" value="Genomic_DNA"/>
</dbReference>
<dbReference type="PANTHER" id="PTHR43037:SF5">
    <property type="entry name" value="FERULOYL ESTERASE"/>
    <property type="match status" value="1"/>
</dbReference>
<evidence type="ECO:0000256" key="3">
    <source>
        <dbReference type="SAM" id="SignalP"/>
    </source>
</evidence>
<evidence type="ECO:0000256" key="1">
    <source>
        <dbReference type="ARBA" id="ARBA00022729"/>
    </source>
</evidence>
<evidence type="ECO:0000256" key="2">
    <source>
        <dbReference type="ARBA" id="ARBA00022801"/>
    </source>
</evidence>
<evidence type="ECO:0000313" key="5">
    <source>
        <dbReference type="Proteomes" id="UP001314263"/>
    </source>
</evidence>
<dbReference type="PANTHER" id="PTHR43037">
    <property type="entry name" value="UNNAMED PRODUCT-RELATED"/>
    <property type="match status" value="1"/>
</dbReference>
<protein>
    <submittedName>
        <fullName evidence="4">Uncharacterized protein</fullName>
    </submittedName>
</protein>
<gene>
    <name evidence="4" type="ORF">CVIRNUC_007633</name>
</gene>
<accession>A0AAV1IEJ6</accession>
<dbReference type="GO" id="GO:0016787">
    <property type="term" value="F:hydrolase activity"/>
    <property type="evidence" value="ECO:0007669"/>
    <property type="project" value="UniProtKB-KW"/>
</dbReference>
<keyword evidence="2" id="KW-0378">Hydrolase</keyword>
<dbReference type="SUPFAM" id="SSF53474">
    <property type="entry name" value="alpha/beta-Hydrolases"/>
    <property type="match status" value="1"/>
</dbReference>
<dbReference type="AlphaFoldDB" id="A0AAV1IEJ6"/>
<feature type="chain" id="PRO_5043920264" evidence="3">
    <location>
        <begin position="31"/>
        <end position="299"/>
    </location>
</feature>
<organism evidence="4 5">
    <name type="scientific">Coccomyxa viridis</name>
    <dbReference type="NCBI Taxonomy" id="1274662"/>
    <lineage>
        <taxon>Eukaryota</taxon>
        <taxon>Viridiplantae</taxon>
        <taxon>Chlorophyta</taxon>
        <taxon>core chlorophytes</taxon>
        <taxon>Trebouxiophyceae</taxon>
        <taxon>Trebouxiophyceae incertae sedis</taxon>
        <taxon>Coccomyxaceae</taxon>
        <taxon>Coccomyxa</taxon>
    </lineage>
</organism>
<dbReference type="InterPro" id="IPR050955">
    <property type="entry name" value="Plant_Biomass_Hydrol_Est"/>
</dbReference>
<evidence type="ECO:0000313" key="4">
    <source>
        <dbReference type="EMBL" id="CAK0784429.1"/>
    </source>
</evidence>
<keyword evidence="1 3" id="KW-0732">Signal</keyword>